<evidence type="ECO:0008006" key="4">
    <source>
        <dbReference type="Google" id="ProtNLM"/>
    </source>
</evidence>
<evidence type="ECO:0000256" key="1">
    <source>
        <dbReference type="SAM" id="SignalP"/>
    </source>
</evidence>
<protein>
    <recommendedName>
        <fullName evidence="4">Lipoprotein</fullName>
    </recommendedName>
</protein>
<gene>
    <name evidence="2" type="ORF">GCM10022216_21250</name>
</gene>
<evidence type="ECO:0000313" key="3">
    <source>
        <dbReference type="Proteomes" id="UP001500101"/>
    </source>
</evidence>
<dbReference type="Proteomes" id="UP001500101">
    <property type="component" value="Unassembled WGS sequence"/>
</dbReference>
<keyword evidence="1" id="KW-0732">Signal</keyword>
<evidence type="ECO:0000313" key="2">
    <source>
        <dbReference type="EMBL" id="GAA4141330.1"/>
    </source>
</evidence>
<organism evidence="2 3">
    <name type="scientific">Sphingobacterium kyonggiense</name>
    <dbReference type="NCBI Taxonomy" id="714075"/>
    <lineage>
        <taxon>Bacteria</taxon>
        <taxon>Pseudomonadati</taxon>
        <taxon>Bacteroidota</taxon>
        <taxon>Sphingobacteriia</taxon>
        <taxon>Sphingobacteriales</taxon>
        <taxon>Sphingobacteriaceae</taxon>
        <taxon>Sphingobacterium</taxon>
    </lineage>
</organism>
<name>A0ABP7YTZ6_9SPHI</name>
<reference evidence="3" key="1">
    <citation type="journal article" date="2019" name="Int. J. Syst. Evol. Microbiol.">
        <title>The Global Catalogue of Microorganisms (GCM) 10K type strain sequencing project: providing services to taxonomists for standard genome sequencing and annotation.</title>
        <authorList>
            <consortium name="The Broad Institute Genomics Platform"/>
            <consortium name="The Broad Institute Genome Sequencing Center for Infectious Disease"/>
            <person name="Wu L."/>
            <person name="Ma J."/>
        </authorList>
    </citation>
    <scope>NUCLEOTIDE SEQUENCE [LARGE SCALE GENOMIC DNA]</scope>
    <source>
        <strain evidence="3">JCM 16704</strain>
    </source>
</reference>
<proteinExistence type="predicted"/>
<dbReference type="EMBL" id="BAAAZI010000009">
    <property type="protein sequence ID" value="GAA4141330.1"/>
    <property type="molecule type" value="Genomic_DNA"/>
</dbReference>
<dbReference type="RefSeq" id="WP_344674692.1">
    <property type="nucleotide sequence ID" value="NZ_BAAAZI010000009.1"/>
</dbReference>
<feature type="chain" id="PRO_5045983646" description="Lipoprotein" evidence="1">
    <location>
        <begin position="21"/>
        <end position="138"/>
    </location>
</feature>
<sequence>MKKNLITQLSLLLLSVFVFVACSSKQKGDVSDDPKYADIANNIFFTKAPTYYYEYTQQKEGGKTGNFLSSQNGMPTAKLIAEIPVRSHVHISKVLEVPQEDGSVKVMVTGKVFPNPQSSGEEYMAILEDIKPALELNK</sequence>
<feature type="signal peptide" evidence="1">
    <location>
        <begin position="1"/>
        <end position="20"/>
    </location>
</feature>
<comment type="caution">
    <text evidence="2">The sequence shown here is derived from an EMBL/GenBank/DDBJ whole genome shotgun (WGS) entry which is preliminary data.</text>
</comment>
<dbReference type="PROSITE" id="PS51257">
    <property type="entry name" value="PROKAR_LIPOPROTEIN"/>
    <property type="match status" value="1"/>
</dbReference>
<accession>A0ABP7YTZ6</accession>
<keyword evidence="3" id="KW-1185">Reference proteome</keyword>